<protein>
    <recommendedName>
        <fullName evidence="6">ABC transporter domain-containing protein</fullName>
    </recommendedName>
</protein>
<name>A0A381UK44_9ZZZZ</name>
<reference evidence="7" key="1">
    <citation type="submission" date="2018-05" db="EMBL/GenBank/DDBJ databases">
        <authorList>
            <person name="Lanie J.A."/>
            <person name="Ng W.-L."/>
            <person name="Kazmierczak K.M."/>
            <person name="Andrzejewski T.M."/>
            <person name="Davidsen T.M."/>
            <person name="Wayne K.J."/>
            <person name="Tettelin H."/>
            <person name="Glass J.I."/>
            <person name="Rusch D."/>
            <person name="Podicherti R."/>
            <person name="Tsui H.-C.T."/>
            <person name="Winkler M.E."/>
        </authorList>
    </citation>
    <scope>NUCLEOTIDE SEQUENCE</scope>
</reference>
<keyword evidence="3" id="KW-0547">Nucleotide-binding</keyword>
<dbReference type="CDD" id="cd03224">
    <property type="entry name" value="ABC_TM1139_LivF_branched"/>
    <property type="match status" value="1"/>
</dbReference>
<feature type="domain" description="ABC transporter" evidence="6">
    <location>
        <begin position="4"/>
        <end position="231"/>
    </location>
</feature>
<evidence type="ECO:0000256" key="3">
    <source>
        <dbReference type="ARBA" id="ARBA00022741"/>
    </source>
</evidence>
<evidence type="ECO:0000256" key="2">
    <source>
        <dbReference type="ARBA" id="ARBA00022448"/>
    </source>
</evidence>
<keyword evidence="5" id="KW-0029">Amino-acid transport</keyword>
<dbReference type="InterPro" id="IPR003593">
    <property type="entry name" value="AAA+_ATPase"/>
</dbReference>
<dbReference type="GO" id="GO:0005524">
    <property type="term" value="F:ATP binding"/>
    <property type="evidence" value="ECO:0007669"/>
    <property type="project" value="UniProtKB-KW"/>
</dbReference>
<dbReference type="InterPro" id="IPR027417">
    <property type="entry name" value="P-loop_NTPase"/>
</dbReference>
<dbReference type="GO" id="GO:0016887">
    <property type="term" value="F:ATP hydrolysis activity"/>
    <property type="evidence" value="ECO:0007669"/>
    <property type="project" value="InterPro"/>
</dbReference>
<dbReference type="Pfam" id="PF00005">
    <property type="entry name" value="ABC_tran"/>
    <property type="match status" value="1"/>
</dbReference>
<organism evidence="7">
    <name type="scientific">marine metagenome</name>
    <dbReference type="NCBI Taxonomy" id="408172"/>
    <lineage>
        <taxon>unclassified sequences</taxon>
        <taxon>metagenomes</taxon>
        <taxon>ecological metagenomes</taxon>
    </lineage>
</organism>
<dbReference type="EMBL" id="UINC01006603">
    <property type="protein sequence ID" value="SVA28546.1"/>
    <property type="molecule type" value="Genomic_DNA"/>
</dbReference>
<dbReference type="InterPro" id="IPR003439">
    <property type="entry name" value="ABC_transporter-like_ATP-bd"/>
</dbReference>
<keyword evidence="4" id="KW-0067">ATP-binding</keyword>
<evidence type="ECO:0000313" key="7">
    <source>
        <dbReference type="EMBL" id="SVA28546.1"/>
    </source>
</evidence>
<evidence type="ECO:0000256" key="1">
    <source>
        <dbReference type="ARBA" id="ARBA00005417"/>
    </source>
</evidence>
<gene>
    <name evidence="7" type="ORF">METZ01_LOCUS81400</name>
</gene>
<evidence type="ECO:0000256" key="5">
    <source>
        <dbReference type="ARBA" id="ARBA00022970"/>
    </source>
</evidence>
<dbReference type="Gene3D" id="3.40.50.300">
    <property type="entry name" value="P-loop containing nucleotide triphosphate hydrolases"/>
    <property type="match status" value="1"/>
</dbReference>
<dbReference type="AlphaFoldDB" id="A0A381UK44"/>
<dbReference type="SMART" id="SM00382">
    <property type="entry name" value="AAA"/>
    <property type="match status" value="1"/>
</dbReference>
<comment type="similarity">
    <text evidence="1">Belongs to the ABC transporter superfamily.</text>
</comment>
<dbReference type="GO" id="GO:0015658">
    <property type="term" value="F:branched-chain amino acid transmembrane transporter activity"/>
    <property type="evidence" value="ECO:0007669"/>
    <property type="project" value="TreeGrafter"/>
</dbReference>
<dbReference type="PROSITE" id="PS50893">
    <property type="entry name" value="ABC_TRANSPORTER_2"/>
    <property type="match status" value="1"/>
</dbReference>
<dbReference type="InterPro" id="IPR052156">
    <property type="entry name" value="BCAA_Transport_ATP-bd_LivF"/>
</dbReference>
<evidence type="ECO:0000256" key="4">
    <source>
        <dbReference type="ARBA" id="ARBA00022840"/>
    </source>
</evidence>
<evidence type="ECO:0000259" key="6">
    <source>
        <dbReference type="PROSITE" id="PS50893"/>
    </source>
</evidence>
<dbReference type="PANTHER" id="PTHR43820">
    <property type="entry name" value="HIGH-AFFINITY BRANCHED-CHAIN AMINO ACID TRANSPORT ATP-BINDING PROTEIN LIVF"/>
    <property type="match status" value="1"/>
</dbReference>
<keyword evidence="2" id="KW-0813">Transport</keyword>
<proteinExistence type="inferred from homology"/>
<sequence>MSLFNSQNVFSGYKTSNVLQGVSLQINSGEMVAVIGRNGVGKTTFIKTIIGLIEIRSGEIFFDENRLNNLESFERAKLGIGYVPQGRDIFPQLSVKDNLRMGGFLNKKPSLDYDLVFNYFPFLKDRLQQLGGTLSGGQQEMLSIARALIGEPKLLILDEPSEGIQPNIVQEISEFLLDLNANHNITVLFVEQNIDFVKKVANRGYVMNKGVITNELNKEQLFNEEFLASQITI</sequence>
<dbReference type="SUPFAM" id="SSF52540">
    <property type="entry name" value="P-loop containing nucleoside triphosphate hydrolases"/>
    <property type="match status" value="1"/>
</dbReference>
<dbReference type="PANTHER" id="PTHR43820:SF5">
    <property type="entry name" value="HIGH-AFFINITY BRANCHED-CHAIN AMINO ACID TRANSPORT ATP-BINDING PROTEIN"/>
    <property type="match status" value="1"/>
</dbReference>
<dbReference type="GO" id="GO:0015807">
    <property type="term" value="P:L-amino acid transport"/>
    <property type="evidence" value="ECO:0007669"/>
    <property type="project" value="TreeGrafter"/>
</dbReference>
<accession>A0A381UK44</accession>